<reference evidence="8 9" key="1">
    <citation type="submission" date="2018-03" db="EMBL/GenBank/DDBJ databases">
        <title>Massilia armeniaca sp. nov., isolated from desert soil.</title>
        <authorList>
            <person name="Huang H."/>
            <person name="Ren M."/>
        </authorList>
    </citation>
    <scope>NUCLEOTIDE SEQUENCE [LARGE SCALE GENOMIC DNA]</scope>
    <source>
        <strain evidence="8 9">ZMN-3</strain>
    </source>
</reference>
<keyword evidence="5 7" id="KW-1133">Transmembrane helix</keyword>
<keyword evidence="9" id="KW-1185">Reference proteome</keyword>
<keyword evidence="3" id="KW-1003">Cell membrane</keyword>
<dbReference type="Pfam" id="PF07681">
    <property type="entry name" value="DoxX"/>
    <property type="match status" value="1"/>
</dbReference>
<accession>A0A2R4CFC6</accession>
<dbReference type="KEGG" id="masz:C9I28_23905"/>
<evidence type="ECO:0000256" key="2">
    <source>
        <dbReference type="ARBA" id="ARBA00006679"/>
    </source>
</evidence>
<protein>
    <submittedName>
        <fullName evidence="8">LysR family transcriptional regulator</fullName>
    </submittedName>
</protein>
<dbReference type="InterPro" id="IPR051907">
    <property type="entry name" value="DoxX-like_oxidoreductase"/>
</dbReference>
<evidence type="ECO:0000313" key="9">
    <source>
        <dbReference type="Proteomes" id="UP000240505"/>
    </source>
</evidence>
<feature type="transmembrane region" description="Helical" evidence="7">
    <location>
        <begin position="72"/>
        <end position="93"/>
    </location>
</feature>
<evidence type="ECO:0000256" key="5">
    <source>
        <dbReference type="ARBA" id="ARBA00022989"/>
    </source>
</evidence>
<evidence type="ECO:0000256" key="4">
    <source>
        <dbReference type="ARBA" id="ARBA00022692"/>
    </source>
</evidence>
<gene>
    <name evidence="8" type="ORF">C9I28_23905</name>
</gene>
<evidence type="ECO:0000256" key="1">
    <source>
        <dbReference type="ARBA" id="ARBA00004651"/>
    </source>
</evidence>
<dbReference type="AlphaFoldDB" id="A0A2R4CFC6"/>
<comment type="similarity">
    <text evidence="2">Belongs to the DoxX family.</text>
</comment>
<keyword evidence="6 7" id="KW-0472">Membrane</keyword>
<feature type="transmembrane region" description="Helical" evidence="7">
    <location>
        <begin position="45"/>
        <end position="65"/>
    </location>
</feature>
<dbReference type="PANTHER" id="PTHR33452:SF1">
    <property type="entry name" value="INNER MEMBRANE PROTEIN YPHA-RELATED"/>
    <property type="match status" value="1"/>
</dbReference>
<sequence>MKTIVSAAPALGRVLLAAIFVISGLGKLAAPAATIGYIQSVGLPFATAGLVAAIVVELGGGIALALGYRTRLVAAVLAWFSIVTGLAFHHAIGDQNQFIHLLKNFAMAGGLLQVVAFGAGAFSIDALLARGGSAVRRATQAA</sequence>
<evidence type="ECO:0000256" key="7">
    <source>
        <dbReference type="SAM" id="Phobius"/>
    </source>
</evidence>
<dbReference type="Proteomes" id="UP000240505">
    <property type="component" value="Chromosome"/>
</dbReference>
<proteinExistence type="inferred from homology"/>
<dbReference type="InterPro" id="IPR032808">
    <property type="entry name" value="DoxX"/>
</dbReference>
<evidence type="ECO:0000313" key="8">
    <source>
        <dbReference type="EMBL" id="AVR98344.1"/>
    </source>
</evidence>
<dbReference type="RefSeq" id="WP_107143680.1">
    <property type="nucleotide sequence ID" value="NZ_CP028324.1"/>
</dbReference>
<dbReference type="GO" id="GO:0005886">
    <property type="term" value="C:plasma membrane"/>
    <property type="evidence" value="ECO:0007669"/>
    <property type="project" value="UniProtKB-SubCell"/>
</dbReference>
<organism evidence="8 9">
    <name type="scientific">Pseudoduganella armeniaca</name>
    <dbReference type="NCBI Taxonomy" id="2072590"/>
    <lineage>
        <taxon>Bacteria</taxon>
        <taxon>Pseudomonadati</taxon>
        <taxon>Pseudomonadota</taxon>
        <taxon>Betaproteobacteria</taxon>
        <taxon>Burkholderiales</taxon>
        <taxon>Oxalobacteraceae</taxon>
        <taxon>Telluria group</taxon>
        <taxon>Pseudoduganella</taxon>
    </lineage>
</organism>
<evidence type="ECO:0000256" key="3">
    <source>
        <dbReference type="ARBA" id="ARBA00022475"/>
    </source>
</evidence>
<dbReference type="PANTHER" id="PTHR33452">
    <property type="entry name" value="OXIDOREDUCTASE CATD-RELATED"/>
    <property type="match status" value="1"/>
</dbReference>
<evidence type="ECO:0000256" key="6">
    <source>
        <dbReference type="ARBA" id="ARBA00023136"/>
    </source>
</evidence>
<dbReference type="EMBL" id="CP028324">
    <property type="protein sequence ID" value="AVR98344.1"/>
    <property type="molecule type" value="Genomic_DNA"/>
</dbReference>
<name>A0A2R4CFC6_9BURK</name>
<comment type="subcellular location">
    <subcellularLocation>
        <location evidence="1">Cell membrane</location>
        <topology evidence="1">Multi-pass membrane protein</topology>
    </subcellularLocation>
</comment>
<feature type="transmembrane region" description="Helical" evidence="7">
    <location>
        <begin position="105"/>
        <end position="128"/>
    </location>
</feature>
<dbReference type="OrthoDB" id="9792760at2"/>
<keyword evidence="4 7" id="KW-0812">Transmembrane</keyword>